<feature type="transmembrane region" description="Helical" evidence="1">
    <location>
        <begin position="20"/>
        <end position="40"/>
    </location>
</feature>
<reference evidence="2" key="1">
    <citation type="submission" date="2022-08" db="EMBL/GenBank/DDBJ databases">
        <title>Alicyclobacillus dauci DSM2870, complete genome.</title>
        <authorList>
            <person name="Wang Q."/>
            <person name="Cai R."/>
            <person name="Wang Z."/>
        </authorList>
    </citation>
    <scope>NUCLEOTIDE SEQUENCE</scope>
    <source>
        <strain evidence="2">DSM 28700</strain>
    </source>
</reference>
<feature type="transmembrane region" description="Helical" evidence="1">
    <location>
        <begin position="174"/>
        <end position="197"/>
    </location>
</feature>
<organism evidence="2 3">
    <name type="scientific">Alicyclobacillus dauci</name>
    <dbReference type="NCBI Taxonomy" id="1475485"/>
    <lineage>
        <taxon>Bacteria</taxon>
        <taxon>Bacillati</taxon>
        <taxon>Bacillota</taxon>
        <taxon>Bacilli</taxon>
        <taxon>Bacillales</taxon>
        <taxon>Alicyclobacillaceae</taxon>
        <taxon>Alicyclobacillus</taxon>
    </lineage>
</organism>
<feature type="transmembrane region" description="Helical" evidence="1">
    <location>
        <begin position="46"/>
        <end position="70"/>
    </location>
</feature>
<evidence type="ECO:0000313" key="3">
    <source>
        <dbReference type="Proteomes" id="UP001164803"/>
    </source>
</evidence>
<protein>
    <recommendedName>
        <fullName evidence="4">YhfC family intramembrane metalloprotease</fullName>
    </recommendedName>
</protein>
<evidence type="ECO:0000256" key="1">
    <source>
        <dbReference type="SAM" id="Phobius"/>
    </source>
</evidence>
<sequence length="230" mass="25267">MSIQKTETNIEQDRQLRTFYAMVPLYLLVPVGYGLAMGAMHRPMQWWVFGLGAFGWFVAMGLRSPIALAVGKKLPQAVAQTVVTSASGPLEEILRMVLVLLFVRTTTQALSLGQGWAAIEVVLSIVNGFVLATVLQRGDEKSREVRAVLEAQGRGHGSPAWGVLERIFGSAYHIGATLIVMHNLWLFIPLMIVHSVYNLVAVRLLKRSIVMTELWIALLGTITFALGAVL</sequence>
<proteinExistence type="predicted"/>
<dbReference type="RefSeq" id="WP_268043389.1">
    <property type="nucleotide sequence ID" value="NZ_CP104064.1"/>
</dbReference>
<dbReference type="Proteomes" id="UP001164803">
    <property type="component" value="Chromosome"/>
</dbReference>
<keyword evidence="1" id="KW-0812">Transmembrane</keyword>
<dbReference type="EMBL" id="CP104064">
    <property type="protein sequence ID" value="WAH36084.1"/>
    <property type="molecule type" value="Genomic_DNA"/>
</dbReference>
<feature type="transmembrane region" description="Helical" evidence="1">
    <location>
        <begin position="115"/>
        <end position="135"/>
    </location>
</feature>
<evidence type="ECO:0008006" key="4">
    <source>
        <dbReference type="Google" id="ProtNLM"/>
    </source>
</evidence>
<keyword evidence="1" id="KW-1133">Transmembrane helix</keyword>
<keyword evidence="3" id="KW-1185">Reference proteome</keyword>
<name>A0ABY6Z042_9BACL</name>
<keyword evidence="1" id="KW-0472">Membrane</keyword>
<evidence type="ECO:0000313" key="2">
    <source>
        <dbReference type="EMBL" id="WAH36084.1"/>
    </source>
</evidence>
<gene>
    <name evidence="2" type="ORF">NZD86_17790</name>
</gene>
<feature type="transmembrane region" description="Helical" evidence="1">
    <location>
        <begin position="209"/>
        <end position="229"/>
    </location>
</feature>
<accession>A0ABY6Z042</accession>